<gene>
    <name evidence="5" type="ORF">N789_05405</name>
</gene>
<dbReference type="PANTHER" id="PTHR30570">
    <property type="entry name" value="PERIPLASMIC PHOSPHATE BINDING COMPONENT OF PHOSPHATE ABC TRANSPORTER"/>
    <property type="match status" value="1"/>
</dbReference>
<sequence length="431" mass="47184">MRAQTHRIVFVFLLLSMFASVTQAQDSLRIRGSNVLGQGMVPALVESWMTRIGYGDLRHLRPSVGTHQIVGTRDGETLVVDIVGNGSGPGFKNLVEGETEIAMMARELTAQEIDDGWQLGRLDSPDQEYVIALQAVSVLVHPKNPIRTLSKQQVAMILAGRIRDWREVGGAPGPIHLQLADRNTGLAQMQSQFFPEDSATARHHRTAPSIVASVLADPQSLGLVDFGTPTRGLPAVAIRIAGRDVPSDRLHVGTEDYPLTRRLYFRTGQMVTALGRGFVDYAVSEDGQRLLARRGYLSLVPAWFPGTTETALPPSYADLVKGANRLSVSFRFGDAFSVFDSRSAQELARLQAFMARPENRQRKLLLVGLTGKQSSPYQAITLSTERADLVAQTLAELGIHPAVVRGLGYARPVTESATAQAKNLRVEVWMR</sequence>
<keyword evidence="1 3" id="KW-0732">Signal</keyword>
<dbReference type="InterPro" id="IPR006665">
    <property type="entry name" value="OmpA-like"/>
</dbReference>
<dbReference type="eggNOG" id="COG0226">
    <property type="taxonomic scope" value="Bacteria"/>
</dbReference>
<dbReference type="EMBL" id="AVCI01000045">
    <property type="protein sequence ID" value="KFN41314.1"/>
    <property type="molecule type" value="Genomic_DNA"/>
</dbReference>
<evidence type="ECO:0000313" key="5">
    <source>
        <dbReference type="EMBL" id="KFN41314.1"/>
    </source>
</evidence>
<dbReference type="Pfam" id="PF12849">
    <property type="entry name" value="PBP_like_2"/>
    <property type="match status" value="1"/>
</dbReference>
<evidence type="ECO:0000256" key="3">
    <source>
        <dbReference type="SAM" id="SignalP"/>
    </source>
</evidence>
<dbReference type="PANTHER" id="PTHR30570:SF1">
    <property type="entry name" value="PHOSPHATE-BINDING PROTEIN PSTS"/>
    <property type="match status" value="1"/>
</dbReference>
<evidence type="ECO:0000256" key="2">
    <source>
        <dbReference type="PROSITE-ProRule" id="PRU00473"/>
    </source>
</evidence>
<dbReference type="SUPFAM" id="SSF53850">
    <property type="entry name" value="Periplasmic binding protein-like II"/>
    <property type="match status" value="1"/>
</dbReference>
<dbReference type="GO" id="GO:0016020">
    <property type="term" value="C:membrane"/>
    <property type="evidence" value="ECO:0007669"/>
    <property type="project" value="UniProtKB-UniRule"/>
</dbReference>
<dbReference type="STRING" id="1121015.GCA_000420545_00353"/>
<dbReference type="AlphaFoldDB" id="A0A091AQL4"/>
<dbReference type="InterPro" id="IPR050811">
    <property type="entry name" value="Phosphate_ABC_transporter"/>
</dbReference>
<dbReference type="PROSITE" id="PS51123">
    <property type="entry name" value="OMPA_2"/>
    <property type="match status" value="1"/>
</dbReference>
<dbReference type="RefSeq" id="WP_022968014.1">
    <property type="nucleotide sequence ID" value="NZ_ATVD01000001.1"/>
</dbReference>
<name>A0A091AQL4_9GAMM</name>
<accession>A0A091AQL4</accession>
<dbReference type="Proteomes" id="UP000029385">
    <property type="component" value="Unassembled WGS sequence"/>
</dbReference>
<dbReference type="SUPFAM" id="SSF103088">
    <property type="entry name" value="OmpA-like"/>
    <property type="match status" value="1"/>
</dbReference>
<feature type="chain" id="PRO_5001868623" description="OmpA-like domain-containing protein" evidence="3">
    <location>
        <begin position="25"/>
        <end position="431"/>
    </location>
</feature>
<evidence type="ECO:0000256" key="1">
    <source>
        <dbReference type="ARBA" id="ARBA00022729"/>
    </source>
</evidence>
<keyword evidence="6" id="KW-1185">Reference proteome</keyword>
<organism evidence="5 6">
    <name type="scientific">Arenimonas oryziterrae DSM 21050 = YC6267</name>
    <dbReference type="NCBI Taxonomy" id="1121015"/>
    <lineage>
        <taxon>Bacteria</taxon>
        <taxon>Pseudomonadati</taxon>
        <taxon>Pseudomonadota</taxon>
        <taxon>Gammaproteobacteria</taxon>
        <taxon>Lysobacterales</taxon>
        <taxon>Lysobacteraceae</taxon>
        <taxon>Arenimonas</taxon>
    </lineage>
</organism>
<dbReference type="InterPro" id="IPR024370">
    <property type="entry name" value="PBP_domain"/>
</dbReference>
<protein>
    <recommendedName>
        <fullName evidence="4">OmpA-like domain-containing protein</fullName>
    </recommendedName>
</protein>
<dbReference type="InterPro" id="IPR036737">
    <property type="entry name" value="OmpA-like_sf"/>
</dbReference>
<dbReference type="Gene3D" id="3.30.1330.60">
    <property type="entry name" value="OmpA-like domain"/>
    <property type="match status" value="1"/>
</dbReference>
<dbReference type="eggNOG" id="COG2885">
    <property type="taxonomic scope" value="Bacteria"/>
</dbReference>
<evidence type="ECO:0000259" key="4">
    <source>
        <dbReference type="PROSITE" id="PS51123"/>
    </source>
</evidence>
<feature type="domain" description="OmpA-like" evidence="4">
    <location>
        <begin position="317"/>
        <end position="431"/>
    </location>
</feature>
<dbReference type="PATRIC" id="fig|1121015.4.peg.2752"/>
<feature type="signal peptide" evidence="3">
    <location>
        <begin position="1"/>
        <end position="24"/>
    </location>
</feature>
<comment type="caution">
    <text evidence="5">The sequence shown here is derived from an EMBL/GenBank/DDBJ whole genome shotgun (WGS) entry which is preliminary data.</text>
</comment>
<reference evidence="5 6" key="1">
    <citation type="submission" date="2013-09" db="EMBL/GenBank/DDBJ databases">
        <title>Genome sequencing of Arenimonas oryziterrae.</title>
        <authorList>
            <person name="Chen F."/>
            <person name="Wang G."/>
        </authorList>
    </citation>
    <scope>NUCLEOTIDE SEQUENCE [LARGE SCALE GENOMIC DNA]</scope>
    <source>
        <strain evidence="5 6">YC6267</strain>
    </source>
</reference>
<proteinExistence type="predicted"/>
<dbReference type="OrthoDB" id="9790048at2"/>
<keyword evidence="2" id="KW-0472">Membrane</keyword>
<dbReference type="Pfam" id="PF00691">
    <property type="entry name" value="OmpA"/>
    <property type="match status" value="1"/>
</dbReference>
<evidence type="ECO:0000313" key="6">
    <source>
        <dbReference type="Proteomes" id="UP000029385"/>
    </source>
</evidence>
<dbReference type="Gene3D" id="3.40.190.10">
    <property type="entry name" value="Periplasmic binding protein-like II"/>
    <property type="match status" value="2"/>
</dbReference>